<evidence type="ECO:0000313" key="3">
    <source>
        <dbReference type="Proteomes" id="UP000242188"/>
    </source>
</evidence>
<dbReference type="Pfam" id="PF02469">
    <property type="entry name" value="Fasciclin"/>
    <property type="match status" value="2"/>
</dbReference>
<dbReference type="FunFam" id="2.30.180.10:FF:000032">
    <property type="entry name" value="Fasciclin domain-containing protein, putative"/>
    <property type="match status" value="2"/>
</dbReference>
<dbReference type="OrthoDB" id="286301at2759"/>
<protein>
    <submittedName>
        <fullName evidence="2">Transforming growth factor-beta-induced protein ig-h3</fullName>
    </submittedName>
</protein>
<dbReference type="PANTHER" id="PTHR10900">
    <property type="entry name" value="PERIOSTIN-RELATED"/>
    <property type="match status" value="1"/>
</dbReference>
<evidence type="ECO:0000313" key="2">
    <source>
        <dbReference type="EMBL" id="OWF45719.1"/>
    </source>
</evidence>
<comment type="caution">
    <text evidence="2">The sequence shown here is derived from an EMBL/GenBank/DDBJ whole genome shotgun (WGS) entry which is preliminary data.</text>
</comment>
<feature type="domain" description="FAS1" evidence="1">
    <location>
        <begin position="154"/>
        <end position="285"/>
    </location>
</feature>
<dbReference type="Proteomes" id="UP000242188">
    <property type="component" value="Unassembled WGS sequence"/>
</dbReference>
<proteinExistence type="predicted"/>
<organism evidence="2 3">
    <name type="scientific">Mizuhopecten yessoensis</name>
    <name type="common">Japanese scallop</name>
    <name type="synonym">Patinopecten yessoensis</name>
    <dbReference type="NCBI Taxonomy" id="6573"/>
    <lineage>
        <taxon>Eukaryota</taxon>
        <taxon>Metazoa</taxon>
        <taxon>Spiralia</taxon>
        <taxon>Lophotrochozoa</taxon>
        <taxon>Mollusca</taxon>
        <taxon>Bivalvia</taxon>
        <taxon>Autobranchia</taxon>
        <taxon>Pteriomorphia</taxon>
        <taxon>Pectinida</taxon>
        <taxon>Pectinoidea</taxon>
        <taxon>Pectinidae</taxon>
        <taxon>Mizuhopecten</taxon>
    </lineage>
</organism>
<dbReference type="AlphaFoldDB" id="A0A210QAI1"/>
<reference evidence="2 3" key="1">
    <citation type="journal article" date="2017" name="Nat. Ecol. Evol.">
        <title>Scallop genome provides insights into evolution of bilaterian karyotype and development.</title>
        <authorList>
            <person name="Wang S."/>
            <person name="Zhang J."/>
            <person name="Jiao W."/>
            <person name="Li J."/>
            <person name="Xun X."/>
            <person name="Sun Y."/>
            <person name="Guo X."/>
            <person name="Huan P."/>
            <person name="Dong B."/>
            <person name="Zhang L."/>
            <person name="Hu X."/>
            <person name="Sun X."/>
            <person name="Wang J."/>
            <person name="Zhao C."/>
            <person name="Wang Y."/>
            <person name="Wang D."/>
            <person name="Huang X."/>
            <person name="Wang R."/>
            <person name="Lv J."/>
            <person name="Li Y."/>
            <person name="Zhang Z."/>
            <person name="Liu B."/>
            <person name="Lu W."/>
            <person name="Hui Y."/>
            <person name="Liang J."/>
            <person name="Zhou Z."/>
            <person name="Hou R."/>
            <person name="Li X."/>
            <person name="Liu Y."/>
            <person name="Li H."/>
            <person name="Ning X."/>
            <person name="Lin Y."/>
            <person name="Zhao L."/>
            <person name="Xing Q."/>
            <person name="Dou J."/>
            <person name="Li Y."/>
            <person name="Mao J."/>
            <person name="Guo H."/>
            <person name="Dou H."/>
            <person name="Li T."/>
            <person name="Mu C."/>
            <person name="Jiang W."/>
            <person name="Fu Q."/>
            <person name="Fu X."/>
            <person name="Miao Y."/>
            <person name="Liu J."/>
            <person name="Yu Q."/>
            <person name="Li R."/>
            <person name="Liao H."/>
            <person name="Li X."/>
            <person name="Kong Y."/>
            <person name="Jiang Z."/>
            <person name="Chourrout D."/>
            <person name="Li R."/>
            <person name="Bao Z."/>
        </authorList>
    </citation>
    <scope>NUCLEOTIDE SEQUENCE [LARGE SCALE GENOMIC DNA]</scope>
    <source>
        <strain evidence="2 3">PY_sf001</strain>
    </source>
</reference>
<dbReference type="PANTHER" id="PTHR10900:SF77">
    <property type="entry name" value="FI19380P1"/>
    <property type="match status" value="1"/>
</dbReference>
<dbReference type="SMART" id="SM00554">
    <property type="entry name" value="FAS1"/>
    <property type="match status" value="2"/>
</dbReference>
<feature type="domain" description="FAS1" evidence="1">
    <location>
        <begin position="17"/>
        <end position="150"/>
    </location>
</feature>
<keyword evidence="3" id="KW-1185">Reference proteome</keyword>
<dbReference type="Gene3D" id="2.30.180.10">
    <property type="entry name" value="FAS1 domain"/>
    <property type="match status" value="2"/>
</dbReference>
<dbReference type="GO" id="GO:0005615">
    <property type="term" value="C:extracellular space"/>
    <property type="evidence" value="ECO:0007669"/>
    <property type="project" value="TreeGrafter"/>
</dbReference>
<dbReference type="InterPro" id="IPR050904">
    <property type="entry name" value="Adhesion/Biosynth-related"/>
</dbReference>
<accession>A0A210QAI1</accession>
<dbReference type="InterPro" id="IPR036378">
    <property type="entry name" value="FAS1_dom_sf"/>
</dbReference>
<dbReference type="InterPro" id="IPR000782">
    <property type="entry name" value="FAS1_domain"/>
</dbReference>
<dbReference type="PROSITE" id="PS50213">
    <property type="entry name" value="FAS1"/>
    <property type="match status" value="2"/>
</dbReference>
<name>A0A210QAI1_MIZYE</name>
<gene>
    <name evidence="2" type="ORF">KP79_PYT12232</name>
</gene>
<sequence length="297" mass="31946">MLVLLALVLPCVLAQSNDTIIDALKASSREQTLVALIQQAGLTDVLATGGPFTIFAPDDSAFNRLPPSALAALKNDTNALAEILKYHVVSGTYKIADLKVNEMMIETLTGDQLRINDYLYKHRITIEGASITFADKICSNGVIHRVSQVLMPPKGSIVDVLQDDGHFNTLIAAAQAAGLVDALSDGPITLMAPEDSAFARLGNDTVSKLLANPDILAEILKYHVIHGSLYSAGMHSEYLNTLELHDRERLYASFSGYTVMVDGARVVQKDMSATNGVVHKIDHVLIPSSLKAKIAAL</sequence>
<evidence type="ECO:0000259" key="1">
    <source>
        <dbReference type="PROSITE" id="PS50213"/>
    </source>
</evidence>
<dbReference type="EMBL" id="NEDP02004411">
    <property type="protein sequence ID" value="OWF45719.1"/>
    <property type="molecule type" value="Genomic_DNA"/>
</dbReference>
<dbReference type="SUPFAM" id="SSF82153">
    <property type="entry name" value="FAS1 domain"/>
    <property type="match status" value="2"/>
</dbReference>